<reference evidence="8" key="1">
    <citation type="submission" date="2011-12" db="EMBL/GenBank/DDBJ databases">
        <title>Comparative genomics of primate cytomegaloviruses.</title>
        <authorList>
            <person name="Davison A.J."/>
            <person name="Holton M."/>
            <person name="Dolan A."/>
            <person name="Dargan D.J."/>
            <person name="Gatherer D."/>
            <person name="Hayward G.S."/>
        </authorList>
    </citation>
    <scope>NUCLEOTIDE SEQUENCE [LARGE SCALE GENOMIC DNA]</scope>
    <source>
        <strain evidence="8">S34E</strain>
    </source>
</reference>
<dbReference type="KEGG" id="vg:11464231"/>
<dbReference type="InterPro" id="IPR003599">
    <property type="entry name" value="Ig_sub"/>
</dbReference>
<evidence type="ECO:0000256" key="5">
    <source>
        <dbReference type="SAM" id="MobiDB-lite"/>
    </source>
</evidence>
<dbReference type="InterPro" id="IPR015631">
    <property type="entry name" value="CD2/SLAM_rcpt"/>
</dbReference>
<dbReference type="PANTHER" id="PTHR12080">
    <property type="entry name" value="SIGNALING LYMPHOCYTIC ACTIVATION MOLECULE"/>
    <property type="match status" value="1"/>
</dbReference>
<keyword evidence="6" id="KW-1133">Transmembrane helix</keyword>
<dbReference type="OrthoDB" id="35156at10239"/>
<proteinExistence type="predicted"/>
<sequence>MPTEPRATWLRTHVYFQPPLLLVLFAVTFLYIHSEPTPSLLFAMEGSNVTFKTGFRPSSGLRKVTWYFQNTSQKLAEASQGQTTYYGRCSQRCYLNATNAFLTIPKVGKPDSGTYLVHVTTHQGTTLGAKVILVVYFKLLAGPNVTARVSSTAPGKPCVMSIECSYNRSCHESWMNCTWYTLRDGNNPHRLSGHNPTTISFSLGNGRTPCYLCNASTPREHRVTSICFNNCTNQYVHTILPTTTQRPKTTSRTTPRTTLRTTPKSTTTSKTTTTKATSKPTSRPTPKPLPTTTRKPQTMARTTSSPTTRSSPKTIIVQTPSPPTTAPTSLPPVTEILTLMDIFSTPVLWEVHNTSCSECNSTLGYATQKWPWGPLIFMVFVVLIIIMILLYLYRRRLTTQYIPGHMTMRQFFR</sequence>
<dbReference type="InterPro" id="IPR013783">
    <property type="entry name" value="Ig-like_fold"/>
</dbReference>
<dbReference type="PANTHER" id="PTHR12080:SF55">
    <property type="entry name" value="LYMPHOCYTE FUNCTION-ASSOCIATED ANTIGEN 3"/>
    <property type="match status" value="1"/>
</dbReference>
<evidence type="ECO:0000256" key="1">
    <source>
        <dbReference type="ARBA" id="ARBA00004370"/>
    </source>
</evidence>
<dbReference type="SMART" id="SM00409">
    <property type="entry name" value="IG"/>
    <property type="match status" value="1"/>
</dbReference>
<evidence type="ECO:0000259" key="7">
    <source>
        <dbReference type="SMART" id="SM00409"/>
    </source>
</evidence>
<dbReference type="EMBL" id="FJ483970">
    <property type="protein sequence ID" value="AEV80865.1"/>
    <property type="molecule type" value="Genomic_DNA"/>
</dbReference>
<keyword evidence="3 6" id="KW-0472">Membrane</keyword>
<accession>G8XUM3</accession>
<feature type="compositionally biased region" description="Low complexity" evidence="5">
    <location>
        <begin position="290"/>
        <end position="312"/>
    </location>
</feature>
<evidence type="ECO:0000256" key="4">
    <source>
        <dbReference type="ARBA" id="ARBA00023180"/>
    </source>
</evidence>
<gene>
    <name evidence="8" type="primary">A45</name>
</gene>
<dbReference type="InterPro" id="IPR013106">
    <property type="entry name" value="Ig_V-set"/>
</dbReference>
<feature type="compositionally biased region" description="Low complexity" evidence="5">
    <location>
        <begin position="242"/>
        <end position="282"/>
    </location>
</feature>
<keyword evidence="4" id="KW-0325">Glycoprotein</keyword>
<dbReference type="InterPro" id="IPR036179">
    <property type="entry name" value="Ig-like_dom_sf"/>
</dbReference>
<keyword evidence="9" id="KW-1185">Reference proteome</keyword>
<feature type="transmembrane region" description="Helical" evidence="6">
    <location>
        <begin position="370"/>
        <end position="393"/>
    </location>
</feature>
<keyword evidence="2" id="KW-0732">Signal</keyword>
<feature type="region of interest" description="Disordered" evidence="5">
    <location>
        <begin position="242"/>
        <end position="330"/>
    </location>
</feature>
<evidence type="ECO:0000313" key="8">
    <source>
        <dbReference type="EMBL" id="AEV80865.1"/>
    </source>
</evidence>
<comment type="subcellular location">
    <subcellularLocation>
        <location evidence="1">Membrane</location>
    </subcellularLocation>
</comment>
<dbReference type="SUPFAM" id="SSF48726">
    <property type="entry name" value="Immunoglobulin"/>
    <property type="match status" value="1"/>
</dbReference>
<evidence type="ECO:0000256" key="3">
    <source>
        <dbReference type="ARBA" id="ARBA00023136"/>
    </source>
</evidence>
<dbReference type="Proteomes" id="UP000113968">
    <property type="component" value="Segment"/>
</dbReference>
<dbReference type="Gene3D" id="2.60.40.10">
    <property type="entry name" value="Immunoglobulins"/>
    <property type="match status" value="1"/>
</dbReference>
<keyword evidence="6" id="KW-0812">Transmembrane</keyword>
<evidence type="ECO:0000256" key="6">
    <source>
        <dbReference type="SAM" id="Phobius"/>
    </source>
</evidence>
<protein>
    <submittedName>
        <fullName evidence="8">Membrane protein A45</fullName>
    </submittedName>
</protein>
<dbReference type="GO" id="GO:0016020">
    <property type="term" value="C:membrane"/>
    <property type="evidence" value="ECO:0007669"/>
    <property type="project" value="UniProtKB-SubCell"/>
</dbReference>
<name>G8XUM3_9BETA</name>
<evidence type="ECO:0000313" key="9">
    <source>
        <dbReference type="Proteomes" id="UP000113968"/>
    </source>
</evidence>
<evidence type="ECO:0000256" key="2">
    <source>
        <dbReference type="ARBA" id="ARBA00022729"/>
    </source>
</evidence>
<dbReference type="Pfam" id="PF07686">
    <property type="entry name" value="V-set"/>
    <property type="match status" value="1"/>
</dbReference>
<dbReference type="RefSeq" id="YP_004940174.1">
    <property type="nucleotide sequence ID" value="NC_016447.1"/>
</dbReference>
<organism evidence="8 9">
    <name type="scientific">Aotine betaherpesvirus 1</name>
    <dbReference type="NCBI Taxonomy" id="50290"/>
    <lineage>
        <taxon>Viruses</taxon>
        <taxon>Duplodnaviria</taxon>
        <taxon>Heunggongvirae</taxon>
        <taxon>Peploviricota</taxon>
        <taxon>Herviviricetes</taxon>
        <taxon>Herpesvirales</taxon>
        <taxon>Orthoherpesviridae</taxon>
        <taxon>Betaherpesvirinae</taxon>
        <taxon>Cytomegalovirus</taxon>
        <taxon>Cytomegalovirus aotinebeta1</taxon>
    </lineage>
</organism>
<feature type="domain" description="Immunoglobulin" evidence="7">
    <location>
        <begin position="38"/>
        <end position="136"/>
    </location>
</feature>
<dbReference type="GeneID" id="11464231"/>